<comment type="similarity">
    <text evidence="1">Belongs to the sulfotransferase 1 family.</text>
</comment>
<dbReference type="AlphaFoldDB" id="A0A914AKV8"/>
<dbReference type="EnsemblMetazoa" id="XM_038208434.1">
    <property type="protein sequence ID" value="XP_038064362.1"/>
    <property type="gene ID" value="LOC119734850"/>
</dbReference>
<dbReference type="GO" id="GO:0008146">
    <property type="term" value="F:sulfotransferase activity"/>
    <property type="evidence" value="ECO:0007669"/>
    <property type="project" value="InterPro"/>
</dbReference>
<dbReference type="GeneID" id="119734850"/>
<dbReference type="PANTHER" id="PTHR11783">
    <property type="entry name" value="SULFOTRANSFERASE SULT"/>
    <property type="match status" value="1"/>
</dbReference>
<dbReference type="RefSeq" id="XP_038064362.1">
    <property type="nucleotide sequence ID" value="XM_038208434.1"/>
</dbReference>
<dbReference type="InterPro" id="IPR000863">
    <property type="entry name" value="Sulfotransferase_dom"/>
</dbReference>
<dbReference type="InterPro" id="IPR027417">
    <property type="entry name" value="P-loop_NTPase"/>
</dbReference>
<reference evidence="4" key="1">
    <citation type="submission" date="2022-11" db="UniProtKB">
        <authorList>
            <consortium name="EnsemblMetazoa"/>
        </authorList>
    </citation>
    <scope>IDENTIFICATION</scope>
</reference>
<sequence length="324" mass="37191">MTSTLLTFGCLVTISSEEIERYCSKLKPVDLGTWEVHDYEGVALFLDNLPSTLHDLKTLEIRQDDVFVVTYPKAGTTWTQEMLSCILHDGDLETVNKTHTMRRVPFLEMSFGGTVHTDSPRPHKIIGNHPRSSPRLIKSHLPGQLLPPQVWEKKVKIVYVIRNPKDIATSYFHHMQLTNPHLDIQWDDFFERFSSGMIAYGKWWEHFLYFWERRNEEHICFLRFEDIKKDPRGTVKKLSEFLGKSFPDDVIDAITDHCSFANMKKNPMTNPDSLFVMVLGKQEGRSFMRKGAVGDSKTHLSESEAAAIDAVCKEKLAPAGLTFD</sequence>
<evidence type="ECO:0000259" key="3">
    <source>
        <dbReference type="Pfam" id="PF00685"/>
    </source>
</evidence>
<feature type="domain" description="Sulfotransferase" evidence="3">
    <location>
        <begin position="63"/>
        <end position="317"/>
    </location>
</feature>
<dbReference type="SUPFAM" id="SSF52540">
    <property type="entry name" value="P-loop containing nucleoside triphosphate hydrolases"/>
    <property type="match status" value="1"/>
</dbReference>
<name>A0A914AKV8_PATMI</name>
<dbReference type="Pfam" id="PF00685">
    <property type="entry name" value="Sulfotransfer_1"/>
    <property type="match status" value="1"/>
</dbReference>
<keyword evidence="2" id="KW-0808">Transferase</keyword>
<evidence type="ECO:0000313" key="5">
    <source>
        <dbReference type="Proteomes" id="UP000887568"/>
    </source>
</evidence>
<keyword evidence="5" id="KW-1185">Reference proteome</keyword>
<evidence type="ECO:0000256" key="1">
    <source>
        <dbReference type="ARBA" id="ARBA00005771"/>
    </source>
</evidence>
<dbReference type="Proteomes" id="UP000887568">
    <property type="component" value="Unplaced"/>
</dbReference>
<dbReference type="OrthoDB" id="205623at2759"/>
<protein>
    <recommendedName>
        <fullName evidence="3">Sulfotransferase domain-containing protein</fullName>
    </recommendedName>
</protein>
<dbReference type="OMA" id="MNTHISY"/>
<organism evidence="4 5">
    <name type="scientific">Patiria miniata</name>
    <name type="common">Bat star</name>
    <name type="synonym">Asterina miniata</name>
    <dbReference type="NCBI Taxonomy" id="46514"/>
    <lineage>
        <taxon>Eukaryota</taxon>
        <taxon>Metazoa</taxon>
        <taxon>Echinodermata</taxon>
        <taxon>Eleutherozoa</taxon>
        <taxon>Asterozoa</taxon>
        <taxon>Asteroidea</taxon>
        <taxon>Valvatacea</taxon>
        <taxon>Valvatida</taxon>
        <taxon>Asterinidae</taxon>
        <taxon>Patiria</taxon>
    </lineage>
</organism>
<proteinExistence type="inferred from homology"/>
<accession>A0A914AKV8</accession>
<evidence type="ECO:0000313" key="4">
    <source>
        <dbReference type="EnsemblMetazoa" id="XP_038064362.1"/>
    </source>
</evidence>
<dbReference type="Gene3D" id="3.40.50.300">
    <property type="entry name" value="P-loop containing nucleotide triphosphate hydrolases"/>
    <property type="match status" value="1"/>
</dbReference>
<evidence type="ECO:0000256" key="2">
    <source>
        <dbReference type="ARBA" id="ARBA00022679"/>
    </source>
</evidence>